<gene>
    <name evidence="1" type="ORF">P3T76_002367</name>
</gene>
<protein>
    <recommendedName>
        <fullName evidence="3">RING-type domain-containing protein</fullName>
    </recommendedName>
</protein>
<accession>A0AAD9GYK7</accession>
<evidence type="ECO:0008006" key="3">
    <source>
        <dbReference type="Google" id="ProtNLM"/>
    </source>
</evidence>
<name>A0AAD9GYK7_9STRA</name>
<evidence type="ECO:0000313" key="1">
    <source>
        <dbReference type="EMBL" id="KAK1946815.1"/>
    </source>
</evidence>
<dbReference type="EMBL" id="JASMQC010000003">
    <property type="protein sequence ID" value="KAK1946815.1"/>
    <property type="molecule type" value="Genomic_DNA"/>
</dbReference>
<dbReference type="Proteomes" id="UP001259832">
    <property type="component" value="Unassembled WGS sequence"/>
</dbReference>
<keyword evidence="2" id="KW-1185">Reference proteome</keyword>
<reference evidence="1" key="1">
    <citation type="submission" date="2023-08" db="EMBL/GenBank/DDBJ databases">
        <title>Reference Genome Resource for the Citrus Pathogen Phytophthora citrophthora.</title>
        <authorList>
            <person name="Moller H."/>
            <person name="Coetzee B."/>
            <person name="Rose L.J."/>
            <person name="Van Niekerk J.M."/>
        </authorList>
    </citation>
    <scope>NUCLEOTIDE SEQUENCE</scope>
    <source>
        <strain evidence="1">STE-U-9442</strain>
    </source>
</reference>
<sequence>MAQTVCISRAPLDAVAPATVPLPTTEFPYLCQICMDAPASVFQICGAECMAEVCYQCIVQHLIVNVYSFYPGVLPKIRCPVCLNLLNKSQWLQFVKRPDSESGRNVDDNSHILEKYKTLCRQSCGFQSPCCHNANYSMLPEMYHDESDESLKLELPIDQVEAVDELYRRGVEFCYHRQDVVEFYHFLTSTFHDNVDKLLWLFLPKIVDEERRAALLLRHLSKNPNTKTHCCGEEICFKCKVTNHHNGNCRDFIEDESVVECRGCGVTVVKVEGCNILHCICGFELMWTKEIERQRAQRKLLAPTDDIEYDKWALWHEKMSGTREKVKRVYQLERFVREHRALLGRLILPRVFRLRSKGVSRKIDDVKGDPVTSDPTA</sequence>
<evidence type="ECO:0000313" key="2">
    <source>
        <dbReference type="Proteomes" id="UP001259832"/>
    </source>
</evidence>
<dbReference type="AlphaFoldDB" id="A0AAD9GYK7"/>
<comment type="caution">
    <text evidence="1">The sequence shown here is derived from an EMBL/GenBank/DDBJ whole genome shotgun (WGS) entry which is preliminary data.</text>
</comment>
<organism evidence="1 2">
    <name type="scientific">Phytophthora citrophthora</name>
    <dbReference type="NCBI Taxonomy" id="4793"/>
    <lineage>
        <taxon>Eukaryota</taxon>
        <taxon>Sar</taxon>
        <taxon>Stramenopiles</taxon>
        <taxon>Oomycota</taxon>
        <taxon>Peronosporomycetes</taxon>
        <taxon>Peronosporales</taxon>
        <taxon>Peronosporaceae</taxon>
        <taxon>Phytophthora</taxon>
    </lineage>
</organism>
<proteinExistence type="predicted"/>